<feature type="region of interest" description="Disordered" evidence="1">
    <location>
        <begin position="533"/>
        <end position="552"/>
    </location>
</feature>
<sequence>MTDPGVSLIPRSSKTTKKRRPGFRPAAKKSNQNKNNNNKTPKSTTTTTPKVSDSTIETKKSLKVHAETGTAASSNSSNSNSNSNDEEIIENGSNDASSVVNRPKESVAALSISNETGSSALESSTDTNFGGSATAAVAADTNTITNTASARKNTISWADTTSTGATTTTSNTASTKKNTISNRKRKIVTPNNKRIRIGSSFKTNSAISTPAPSSKDQNEDDDNQKSTPISINEENANEEENVEGSRMNMFCSRFKGPKREVKSDKDASSKKSSQNGKKSNDNSSKVSDTAATGGAAIGTSDSTTKNDTNSSDMDINHNTTTTNGAPVVQIIDGEIVLQESSVMLPSRRSVQEVEEEYQDNVVEEDAQMAIVQASYNSFLTKGDHGKTRKKGNWSIKETERFYLALQQLGPDFGSMEALFFENERTRRQLKHKYQKELSRNSNFVQELALNPKYQIDLDMTAFNVEVDPKRIEAHENEEAPVYEPTDGNNTSMASSTNKDGANDPNDIGREGEVVEEDADEERRAELAASVLKDASFWSTKGEDQDEQKAVEATADVKVGVFSAREEEFSGPSMDDFFHDESFGNNHTNEFEEGKNAAAREEEKSTEPLVSLVPKKSNAAKSSRRPKIRPSSRKKK</sequence>
<dbReference type="KEGG" id="fcy:FRACYDRAFT_234457"/>
<dbReference type="OrthoDB" id="272624at2759"/>
<name>A0A1E7FRV1_9STRA</name>
<evidence type="ECO:0000259" key="2">
    <source>
        <dbReference type="SMART" id="SM00717"/>
    </source>
</evidence>
<reference evidence="3 4" key="1">
    <citation type="submission" date="2016-09" db="EMBL/GenBank/DDBJ databases">
        <title>Extensive genetic diversity and differential bi-allelic expression allows diatom success in the polar Southern Ocean.</title>
        <authorList>
            <consortium name="DOE Joint Genome Institute"/>
            <person name="Mock T."/>
            <person name="Otillar R.P."/>
            <person name="Strauss J."/>
            <person name="Dupont C."/>
            <person name="Frickenhaus S."/>
            <person name="Maumus F."/>
            <person name="Mcmullan M."/>
            <person name="Sanges R."/>
            <person name="Schmutz J."/>
            <person name="Toseland A."/>
            <person name="Valas R."/>
            <person name="Veluchamy A."/>
            <person name="Ward B.J."/>
            <person name="Allen A."/>
            <person name="Barry K."/>
            <person name="Falciatore A."/>
            <person name="Ferrante M."/>
            <person name="Fortunato A.E."/>
            <person name="Gloeckner G."/>
            <person name="Gruber A."/>
            <person name="Hipkin R."/>
            <person name="Janech M."/>
            <person name="Kroth P."/>
            <person name="Leese F."/>
            <person name="Lindquist E."/>
            <person name="Lyon B.R."/>
            <person name="Martin J."/>
            <person name="Mayer C."/>
            <person name="Parker M."/>
            <person name="Quesneville H."/>
            <person name="Raymond J."/>
            <person name="Uhlig C."/>
            <person name="Valentin K.U."/>
            <person name="Worden A.Z."/>
            <person name="Armbrust E.V."/>
            <person name="Bowler C."/>
            <person name="Green B."/>
            <person name="Moulton V."/>
            <person name="Van Oosterhout C."/>
            <person name="Grigoriev I."/>
        </authorList>
    </citation>
    <scope>NUCLEOTIDE SEQUENCE [LARGE SCALE GENOMIC DNA]</scope>
    <source>
        <strain evidence="3 4">CCMP1102</strain>
    </source>
</reference>
<accession>A0A1E7FRV1</accession>
<gene>
    <name evidence="3" type="ORF">FRACYDRAFT_234457</name>
</gene>
<feature type="region of interest" description="Disordered" evidence="1">
    <location>
        <begin position="1"/>
        <end position="104"/>
    </location>
</feature>
<dbReference type="InterPro" id="IPR039467">
    <property type="entry name" value="TFIIIB_B''_Myb"/>
</dbReference>
<feature type="compositionally biased region" description="Polar residues" evidence="1">
    <location>
        <begin position="200"/>
        <end position="215"/>
    </location>
</feature>
<feature type="compositionally biased region" description="Basic residues" evidence="1">
    <location>
        <begin position="621"/>
        <end position="635"/>
    </location>
</feature>
<feature type="domain" description="Myb-like" evidence="2">
    <location>
        <begin position="389"/>
        <end position="439"/>
    </location>
</feature>
<feature type="compositionally biased region" description="Basic and acidic residues" evidence="1">
    <location>
        <begin position="56"/>
        <end position="66"/>
    </location>
</feature>
<dbReference type="Pfam" id="PF15963">
    <property type="entry name" value="Myb_DNA-bind_7"/>
    <property type="match status" value="1"/>
</dbReference>
<dbReference type="Proteomes" id="UP000095751">
    <property type="component" value="Unassembled WGS sequence"/>
</dbReference>
<evidence type="ECO:0000313" key="4">
    <source>
        <dbReference type="Proteomes" id="UP000095751"/>
    </source>
</evidence>
<evidence type="ECO:0000313" key="3">
    <source>
        <dbReference type="EMBL" id="OEU20825.1"/>
    </source>
</evidence>
<feature type="compositionally biased region" description="Basic and acidic residues" evidence="1">
    <location>
        <begin position="257"/>
        <end position="269"/>
    </location>
</feature>
<dbReference type="InParanoid" id="A0A1E7FRV1"/>
<dbReference type="AlphaFoldDB" id="A0A1E7FRV1"/>
<feature type="region of interest" description="Disordered" evidence="1">
    <location>
        <begin position="567"/>
        <end position="635"/>
    </location>
</feature>
<feature type="compositionally biased region" description="Polar residues" evidence="1">
    <location>
        <begin position="486"/>
        <end position="499"/>
    </location>
</feature>
<feature type="region of interest" description="Disordered" evidence="1">
    <location>
        <begin position="139"/>
        <end position="323"/>
    </location>
</feature>
<feature type="compositionally biased region" description="Polar residues" evidence="1">
    <location>
        <begin position="140"/>
        <end position="159"/>
    </location>
</feature>
<dbReference type="EMBL" id="KV784354">
    <property type="protein sequence ID" value="OEU20825.1"/>
    <property type="molecule type" value="Genomic_DNA"/>
</dbReference>
<feature type="compositionally biased region" description="Low complexity" evidence="1">
    <location>
        <begin position="28"/>
        <end position="50"/>
    </location>
</feature>
<proteinExistence type="predicted"/>
<feature type="compositionally biased region" description="Basic and acidic residues" evidence="1">
    <location>
        <begin position="588"/>
        <end position="605"/>
    </location>
</feature>
<dbReference type="SMART" id="SM00717">
    <property type="entry name" value="SANT"/>
    <property type="match status" value="1"/>
</dbReference>
<keyword evidence="4" id="KW-1185">Reference proteome</keyword>
<protein>
    <recommendedName>
        <fullName evidence="2">Myb-like domain-containing protein</fullName>
    </recommendedName>
</protein>
<feature type="region of interest" description="Disordered" evidence="1">
    <location>
        <begin position="473"/>
        <end position="524"/>
    </location>
</feature>
<organism evidence="3 4">
    <name type="scientific">Fragilariopsis cylindrus CCMP1102</name>
    <dbReference type="NCBI Taxonomy" id="635003"/>
    <lineage>
        <taxon>Eukaryota</taxon>
        <taxon>Sar</taxon>
        <taxon>Stramenopiles</taxon>
        <taxon>Ochrophyta</taxon>
        <taxon>Bacillariophyta</taxon>
        <taxon>Bacillariophyceae</taxon>
        <taxon>Bacillariophycidae</taxon>
        <taxon>Bacillariales</taxon>
        <taxon>Bacillariaceae</taxon>
        <taxon>Fragilariopsis</taxon>
    </lineage>
</organism>
<evidence type="ECO:0000256" key="1">
    <source>
        <dbReference type="SAM" id="MobiDB-lite"/>
    </source>
</evidence>
<dbReference type="InterPro" id="IPR001005">
    <property type="entry name" value="SANT/Myb"/>
</dbReference>
<feature type="compositionally biased region" description="Low complexity" evidence="1">
    <location>
        <begin position="270"/>
        <end position="313"/>
    </location>
</feature>
<feature type="compositionally biased region" description="Low complexity" evidence="1">
    <location>
        <begin position="160"/>
        <end position="179"/>
    </location>
</feature>
<feature type="compositionally biased region" description="Low complexity" evidence="1">
    <location>
        <begin position="67"/>
        <end position="83"/>
    </location>
</feature>
<feature type="compositionally biased region" description="Basic and acidic residues" evidence="1">
    <location>
        <begin position="540"/>
        <end position="549"/>
    </location>
</feature>